<dbReference type="Pfam" id="PF21148">
    <property type="entry name" value="NSUN5_fdxn-like"/>
    <property type="match status" value="1"/>
</dbReference>
<dbReference type="InterPro" id="IPR049561">
    <property type="entry name" value="NSUN5_7_fdxn-like"/>
</dbReference>
<dbReference type="Gene3D" id="3.40.50.150">
    <property type="entry name" value="Vaccinia Virus protein VP39"/>
    <property type="match status" value="1"/>
</dbReference>
<dbReference type="Pfam" id="PF21153">
    <property type="entry name" value="NSUN5_N"/>
    <property type="match status" value="1"/>
</dbReference>
<feature type="domain" description="SAM-dependent MTase RsmB/NOP-type" evidence="6">
    <location>
        <begin position="185"/>
        <end position="506"/>
    </location>
</feature>
<keyword evidence="2 5" id="KW-0808">Transferase</keyword>
<dbReference type="PANTHER" id="PTHR22807:SF4">
    <property type="entry name" value="28S RRNA (CYTOSINE-C(5))-METHYLTRANSFERASE"/>
    <property type="match status" value="1"/>
</dbReference>
<reference evidence="7" key="1">
    <citation type="submission" date="2022-06" db="EMBL/GenBank/DDBJ databases">
        <authorList>
            <consortium name="SYNGENTA / RWTH Aachen University"/>
        </authorList>
    </citation>
    <scope>NUCLEOTIDE SEQUENCE</scope>
</reference>
<gene>
    <name evidence="7" type="ORF">PPACK8108_LOCUS20665</name>
</gene>
<dbReference type="PRINTS" id="PR02008">
    <property type="entry name" value="RCMTFAMILY"/>
</dbReference>
<dbReference type="InterPro" id="IPR029063">
    <property type="entry name" value="SAM-dependent_MTases_sf"/>
</dbReference>
<dbReference type="InterPro" id="IPR048889">
    <property type="entry name" value="NSUN5_RCM1_N"/>
</dbReference>
<evidence type="ECO:0000313" key="7">
    <source>
        <dbReference type="EMBL" id="CAH7686063.1"/>
    </source>
</evidence>
<dbReference type="CDD" id="cd02440">
    <property type="entry name" value="AdoMet_MTases"/>
    <property type="match status" value="1"/>
</dbReference>
<proteinExistence type="inferred from homology"/>
<keyword evidence="4 5" id="KW-0694">RNA-binding</keyword>
<dbReference type="PANTHER" id="PTHR22807">
    <property type="entry name" value="NOP2 YEAST -RELATED NOL1/NOP2/FMU SUN DOMAIN-CONTAINING"/>
    <property type="match status" value="1"/>
</dbReference>
<evidence type="ECO:0000259" key="6">
    <source>
        <dbReference type="PROSITE" id="PS51686"/>
    </source>
</evidence>
<keyword evidence="8" id="KW-1185">Reference proteome</keyword>
<evidence type="ECO:0000256" key="3">
    <source>
        <dbReference type="ARBA" id="ARBA00022691"/>
    </source>
</evidence>
<feature type="binding site" evidence="5">
    <location>
        <position position="371"/>
    </location>
    <ligand>
        <name>S-adenosyl-L-methionine</name>
        <dbReference type="ChEBI" id="CHEBI:59789"/>
    </ligand>
</feature>
<feature type="binding site" evidence="5">
    <location>
        <position position="324"/>
    </location>
    <ligand>
        <name>S-adenosyl-L-methionine</name>
        <dbReference type="ChEBI" id="CHEBI:59789"/>
    </ligand>
</feature>
<dbReference type="AlphaFoldDB" id="A0AAV0BFW7"/>
<dbReference type="GO" id="GO:0008173">
    <property type="term" value="F:RNA methyltransferase activity"/>
    <property type="evidence" value="ECO:0007669"/>
    <property type="project" value="InterPro"/>
</dbReference>
<comment type="caution">
    <text evidence="5">Lacks conserved residue(s) required for the propagation of feature annotation.</text>
</comment>
<comment type="similarity">
    <text evidence="5">Belongs to the class I-like SAM-binding methyltransferase superfamily. RsmB/NOP family.</text>
</comment>
<keyword evidence="3 5" id="KW-0949">S-adenosyl-L-methionine</keyword>
<dbReference type="InterPro" id="IPR049560">
    <property type="entry name" value="MeTrfase_RsmB-F_NOP2_cat"/>
</dbReference>
<dbReference type="Proteomes" id="UP001153365">
    <property type="component" value="Unassembled WGS sequence"/>
</dbReference>
<accession>A0AAV0BFW7</accession>
<name>A0AAV0BFW7_PHAPC</name>
<organism evidence="7 8">
    <name type="scientific">Phakopsora pachyrhizi</name>
    <name type="common">Asian soybean rust disease fungus</name>
    <dbReference type="NCBI Taxonomy" id="170000"/>
    <lineage>
        <taxon>Eukaryota</taxon>
        <taxon>Fungi</taxon>
        <taxon>Dikarya</taxon>
        <taxon>Basidiomycota</taxon>
        <taxon>Pucciniomycotina</taxon>
        <taxon>Pucciniomycetes</taxon>
        <taxon>Pucciniales</taxon>
        <taxon>Phakopsoraceae</taxon>
        <taxon>Phakopsora</taxon>
    </lineage>
</organism>
<dbReference type="GO" id="GO:0005730">
    <property type="term" value="C:nucleolus"/>
    <property type="evidence" value="ECO:0007669"/>
    <property type="project" value="TreeGrafter"/>
</dbReference>
<evidence type="ECO:0000256" key="4">
    <source>
        <dbReference type="ARBA" id="ARBA00022884"/>
    </source>
</evidence>
<dbReference type="InterPro" id="IPR001678">
    <property type="entry name" value="MeTrfase_RsmB-F_NOP2_dom"/>
</dbReference>
<comment type="caution">
    <text evidence="7">The sequence shown here is derived from an EMBL/GenBank/DDBJ whole genome shotgun (WGS) entry which is preliminary data.</text>
</comment>
<dbReference type="SUPFAM" id="SSF53335">
    <property type="entry name" value="S-adenosyl-L-methionine-dependent methyltransferases"/>
    <property type="match status" value="1"/>
</dbReference>
<feature type="active site" description="Nucleophile" evidence="5">
    <location>
        <position position="427"/>
    </location>
</feature>
<protein>
    <submittedName>
        <fullName evidence="7">S-adenosyl-L-methionine-dependent methyltransferase</fullName>
    </submittedName>
</protein>
<dbReference type="Gene3D" id="3.30.70.1170">
    <property type="entry name" value="Sun protein, domain 3"/>
    <property type="match status" value="1"/>
</dbReference>
<evidence type="ECO:0000256" key="1">
    <source>
        <dbReference type="ARBA" id="ARBA00022603"/>
    </source>
</evidence>
<keyword evidence="1 5" id="KW-0489">Methyltransferase</keyword>
<dbReference type="GO" id="GO:0070475">
    <property type="term" value="P:rRNA base methylation"/>
    <property type="evidence" value="ECO:0007669"/>
    <property type="project" value="TreeGrafter"/>
</dbReference>
<evidence type="ECO:0000313" key="8">
    <source>
        <dbReference type="Proteomes" id="UP001153365"/>
    </source>
</evidence>
<feature type="binding site" evidence="5">
    <location>
        <position position="351"/>
    </location>
    <ligand>
        <name>S-adenosyl-L-methionine</name>
        <dbReference type="ChEBI" id="CHEBI:59789"/>
    </ligand>
</feature>
<sequence length="555" mass="62695">MDFYNQAARAIDLVDQRRGSLKSIVFNLSSKHFNNRCSPNEANPSSLKNKTRQISDGKRLLKVVAETLRFRQVIGSILEKIDILKIEKRSFGSRKHSSSNSKSHNTNFGSAKSLVLVLVHDQLFSPRGISLAKVHKIRQAVERHSAVLRLELSRLMIKQGAQQVSDLVKQEPPHQINKDFIDQSTEDSANLGSIRWLRVNTIKWSIQEAFNWLSQEGWTETGCNEFFKGKLNAGKYFCQDIHLHCLLAFPSSALILSSFSPYLNGRLIAQDKASCMPPQLLLGNIDLSSLNTEIQIIDATAAPGNKTTMLSAMVGSRGKVWAFEKDPDRYRTLKKMISRAGCTNVECVLADFLAVKHNDLRFNNVSHILVDPSCSGSGISNRLDHLSVESAEQKDQKRIEVLSRFQTTILSHALRFPSVLQVAYSTCSIWDEENEEVVLRVLKKPEMSQMGWSLKDIDLSFPDGIRWKRNGNHISGMEDSFIKRMARFDPLLDNTIGFFAVVFERTSIKPEACRPEDFSQSAAAKLSCEPFHKNRQKIGTARKIKKNLHKKNNPE</sequence>
<dbReference type="GO" id="GO:0003723">
    <property type="term" value="F:RNA binding"/>
    <property type="evidence" value="ECO:0007669"/>
    <property type="project" value="UniProtKB-UniRule"/>
</dbReference>
<evidence type="ECO:0000256" key="5">
    <source>
        <dbReference type="PROSITE-ProRule" id="PRU01023"/>
    </source>
</evidence>
<dbReference type="PROSITE" id="PS51686">
    <property type="entry name" value="SAM_MT_RSMB_NOP"/>
    <property type="match status" value="1"/>
</dbReference>
<dbReference type="InterPro" id="IPR023267">
    <property type="entry name" value="RCMT"/>
</dbReference>
<dbReference type="EMBL" id="CALTRL010005770">
    <property type="protein sequence ID" value="CAH7686063.1"/>
    <property type="molecule type" value="Genomic_DNA"/>
</dbReference>
<evidence type="ECO:0000256" key="2">
    <source>
        <dbReference type="ARBA" id="ARBA00022679"/>
    </source>
</evidence>
<dbReference type="Pfam" id="PF01189">
    <property type="entry name" value="Methyltr_RsmB-F"/>
    <property type="match status" value="1"/>
</dbReference>